<proteinExistence type="inferred from homology"/>
<reference evidence="8 9" key="1">
    <citation type="submission" date="2020-06" db="EMBL/GenBank/DDBJ databases">
        <authorList>
            <consortium name="Wellcome Sanger Institute Data Sharing"/>
        </authorList>
    </citation>
    <scope>NUCLEOTIDE SEQUENCE [LARGE SCALE GENOMIC DNA]</scope>
</reference>
<evidence type="ECO:0000256" key="4">
    <source>
        <dbReference type="ARBA" id="ARBA00022889"/>
    </source>
</evidence>
<evidence type="ECO:0000256" key="1">
    <source>
        <dbReference type="ARBA" id="ARBA00004141"/>
    </source>
</evidence>
<keyword evidence="9" id="KW-1185">Reference proteome</keyword>
<dbReference type="InterPro" id="IPR007007">
    <property type="entry name" value="Ninjurin"/>
</dbReference>
<evidence type="ECO:0000256" key="6">
    <source>
        <dbReference type="ARBA" id="ARBA00023136"/>
    </source>
</evidence>
<reference evidence="8" key="2">
    <citation type="submission" date="2025-08" db="UniProtKB">
        <authorList>
            <consortium name="Ensembl"/>
        </authorList>
    </citation>
    <scope>IDENTIFICATION</scope>
</reference>
<feature type="transmembrane region" description="Helical" evidence="7">
    <location>
        <begin position="55"/>
        <end position="74"/>
    </location>
</feature>
<evidence type="ECO:0000313" key="9">
    <source>
        <dbReference type="Proteomes" id="UP000694580"/>
    </source>
</evidence>
<feature type="transmembrane region" description="Helical" evidence="7">
    <location>
        <begin position="20"/>
        <end position="43"/>
    </location>
</feature>
<evidence type="ECO:0000313" key="8">
    <source>
        <dbReference type="Ensembl" id="ENSDCDP00010043615.1"/>
    </source>
</evidence>
<reference evidence="8" key="3">
    <citation type="submission" date="2025-09" db="UniProtKB">
        <authorList>
            <consortium name="Ensembl"/>
        </authorList>
    </citation>
    <scope>IDENTIFICATION</scope>
</reference>
<dbReference type="GO" id="GO:0042246">
    <property type="term" value="P:tissue regeneration"/>
    <property type="evidence" value="ECO:0007669"/>
    <property type="project" value="InterPro"/>
</dbReference>
<dbReference type="GO" id="GO:0007155">
    <property type="term" value="P:cell adhesion"/>
    <property type="evidence" value="ECO:0007669"/>
    <property type="project" value="UniProtKB-KW"/>
</dbReference>
<accession>A0AAY4DDD2</accession>
<dbReference type="Ensembl" id="ENSDCDT00010053681.1">
    <property type="protein sequence ID" value="ENSDCDP00010043615.1"/>
    <property type="gene ID" value="ENSDCDG00010027172.1"/>
</dbReference>
<keyword evidence="6 7" id="KW-0472">Membrane</keyword>
<protein>
    <submittedName>
        <fullName evidence="8">Uncharacterized protein</fullName>
    </submittedName>
</protein>
<sequence length="82" mass="9391">MACLIHPHTIRKVQFRANYVPLLGLISPSLVLQVLVGLRLVFIARWQERLDEVDITTTVMVFAVVTVNIFITLIHKTKKNHT</sequence>
<dbReference type="Proteomes" id="UP000694580">
    <property type="component" value="Chromosome 10"/>
</dbReference>
<keyword evidence="5 7" id="KW-1133">Transmembrane helix</keyword>
<evidence type="ECO:0000256" key="3">
    <source>
        <dbReference type="ARBA" id="ARBA00022692"/>
    </source>
</evidence>
<comment type="similarity">
    <text evidence="2">Belongs to the ninjurin family.</text>
</comment>
<dbReference type="AlphaFoldDB" id="A0AAY4DDD2"/>
<evidence type="ECO:0000256" key="7">
    <source>
        <dbReference type="SAM" id="Phobius"/>
    </source>
</evidence>
<keyword evidence="3 7" id="KW-0812">Transmembrane</keyword>
<evidence type="ECO:0000256" key="2">
    <source>
        <dbReference type="ARBA" id="ARBA00008141"/>
    </source>
</evidence>
<evidence type="ECO:0000256" key="5">
    <source>
        <dbReference type="ARBA" id="ARBA00022989"/>
    </source>
</evidence>
<dbReference type="Pfam" id="PF04923">
    <property type="entry name" value="Ninjurin"/>
    <property type="match status" value="1"/>
</dbReference>
<comment type="subcellular location">
    <subcellularLocation>
        <location evidence="1">Membrane</location>
        <topology evidence="1">Multi-pass membrane protein</topology>
    </subcellularLocation>
</comment>
<organism evidence="8 9">
    <name type="scientific">Denticeps clupeoides</name>
    <name type="common">denticle herring</name>
    <dbReference type="NCBI Taxonomy" id="299321"/>
    <lineage>
        <taxon>Eukaryota</taxon>
        <taxon>Metazoa</taxon>
        <taxon>Chordata</taxon>
        <taxon>Craniata</taxon>
        <taxon>Vertebrata</taxon>
        <taxon>Euteleostomi</taxon>
        <taxon>Actinopterygii</taxon>
        <taxon>Neopterygii</taxon>
        <taxon>Teleostei</taxon>
        <taxon>Clupei</taxon>
        <taxon>Clupeiformes</taxon>
        <taxon>Denticipitoidei</taxon>
        <taxon>Denticipitidae</taxon>
        <taxon>Denticeps</taxon>
    </lineage>
</organism>
<keyword evidence="4" id="KW-0130">Cell adhesion</keyword>
<dbReference type="GO" id="GO:0016020">
    <property type="term" value="C:membrane"/>
    <property type="evidence" value="ECO:0007669"/>
    <property type="project" value="UniProtKB-SubCell"/>
</dbReference>
<name>A0AAY4DDD2_9TELE</name>